<evidence type="ECO:0000256" key="6">
    <source>
        <dbReference type="PIRSR" id="PIRSR625705-1"/>
    </source>
</evidence>
<keyword evidence="7" id="KW-0472">Membrane</keyword>
<organism evidence="10 11">
    <name type="scientific">Sulfurovum indicum</name>
    <dbReference type="NCBI Taxonomy" id="2779528"/>
    <lineage>
        <taxon>Bacteria</taxon>
        <taxon>Pseudomonadati</taxon>
        <taxon>Campylobacterota</taxon>
        <taxon>Epsilonproteobacteria</taxon>
        <taxon>Campylobacterales</taxon>
        <taxon>Sulfurovaceae</taxon>
        <taxon>Sulfurovum</taxon>
    </lineage>
</organism>
<dbReference type="CDD" id="cd06563">
    <property type="entry name" value="GH20_chitobiase-like"/>
    <property type="match status" value="1"/>
</dbReference>
<dbReference type="PRINTS" id="PR00738">
    <property type="entry name" value="GLHYDRLASE20"/>
</dbReference>
<feature type="active site" description="Proton donor" evidence="6">
    <location>
        <position position="349"/>
    </location>
</feature>
<dbReference type="Pfam" id="PF00728">
    <property type="entry name" value="Glyco_hydro_20"/>
    <property type="match status" value="1"/>
</dbReference>
<dbReference type="PANTHER" id="PTHR22600">
    <property type="entry name" value="BETA-HEXOSAMINIDASE"/>
    <property type="match status" value="1"/>
</dbReference>
<feature type="transmembrane region" description="Helical" evidence="7">
    <location>
        <begin position="20"/>
        <end position="41"/>
    </location>
</feature>
<keyword evidence="7" id="KW-1133">Transmembrane helix</keyword>
<dbReference type="InterPro" id="IPR015882">
    <property type="entry name" value="HEX_bac_N"/>
</dbReference>
<dbReference type="GO" id="GO:0030203">
    <property type="term" value="P:glycosaminoglycan metabolic process"/>
    <property type="evidence" value="ECO:0007669"/>
    <property type="project" value="TreeGrafter"/>
</dbReference>
<evidence type="ECO:0000256" key="5">
    <source>
        <dbReference type="ARBA" id="ARBA00023295"/>
    </source>
</evidence>
<keyword evidence="11" id="KW-1185">Reference proteome</keyword>
<dbReference type="Gene3D" id="3.30.379.10">
    <property type="entry name" value="Chitobiase/beta-hexosaminidase domain 2-like"/>
    <property type="match status" value="1"/>
</dbReference>
<dbReference type="RefSeq" id="WP_197548386.1">
    <property type="nucleotide sequence ID" value="NZ_CP063164.1"/>
</dbReference>
<dbReference type="PANTHER" id="PTHR22600:SF57">
    <property type="entry name" value="BETA-N-ACETYLHEXOSAMINIDASE"/>
    <property type="match status" value="1"/>
</dbReference>
<dbReference type="Pfam" id="PF02838">
    <property type="entry name" value="Glyco_hydro_20b"/>
    <property type="match status" value="1"/>
</dbReference>
<keyword evidence="4" id="KW-0378">Hydrolase</keyword>
<evidence type="ECO:0000313" key="10">
    <source>
        <dbReference type="EMBL" id="QOR61678.1"/>
    </source>
</evidence>
<evidence type="ECO:0000256" key="2">
    <source>
        <dbReference type="ARBA" id="ARBA00006285"/>
    </source>
</evidence>
<evidence type="ECO:0000259" key="8">
    <source>
        <dbReference type="Pfam" id="PF00728"/>
    </source>
</evidence>
<dbReference type="Gene3D" id="3.20.20.80">
    <property type="entry name" value="Glycosidases"/>
    <property type="match status" value="1"/>
</dbReference>
<keyword evidence="5" id="KW-0326">Glycosidase</keyword>
<dbReference type="InterPro" id="IPR015883">
    <property type="entry name" value="Glyco_hydro_20_cat"/>
</dbReference>
<evidence type="ECO:0000313" key="11">
    <source>
        <dbReference type="Proteomes" id="UP000595074"/>
    </source>
</evidence>
<dbReference type="Proteomes" id="UP000595074">
    <property type="component" value="Chromosome"/>
</dbReference>
<dbReference type="InterPro" id="IPR025705">
    <property type="entry name" value="Beta_hexosaminidase_sua/sub"/>
</dbReference>
<evidence type="ECO:0000259" key="9">
    <source>
        <dbReference type="Pfam" id="PF02838"/>
    </source>
</evidence>
<dbReference type="KEGG" id="sinu:IMZ28_09605"/>
<evidence type="ECO:0000256" key="4">
    <source>
        <dbReference type="ARBA" id="ARBA00022801"/>
    </source>
</evidence>
<dbReference type="SUPFAM" id="SSF51445">
    <property type="entry name" value="(Trans)glycosidases"/>
    <property type="match status" value="1"/>
</dbReference>
<comment type="similarity">
    <text evidence="2">Belongs to the glycosyl hydrolase 20 family.</text>
</comment>
<dbReference type="EC" id="3.2.1.52" evidence="3"/>
<dbReference type="AlphaFoldDB" id="A0A7M1S2T5"/>
<evidence type="ECO:0000256" key="7">
    <source>
        <dbReference type="SAM" id="Phobius"/>
    </source>
</evidence>
<dbReference type="InterPro" id="IPR029018">
    <property type="entry name" value="Hex-like_dom2"/>
</dbReference>
<accession>A0A7M1S2T5</accession>
<evidence type="ECO:0000256" key="1">
    <source>
        <dbReference type="ARBA" id="ARBA00001231"/>
    </source>
</evidence>
<reference evidence="10 11" key="1">
    <citation type="submission" date="2020-10" db="EMBL/GenBank/DDBJ databases">
        <title>The genome of sulfurovum sp.</title>
        <authorList>
            <person name="Xie S."/>
            <person name="Shao Z."/>
            <person name="Jiang L."/>
        </authorList>
    </citation>
    <scope>NUCLEOTIDE SEQUENCE [LARGE SCALE GENOMIC DNA]</scope>
    <source>
        <strain evidence="10 11">ST-419</strain>
    </source>
</reference>
<dbReference type="SUPFAM" id="SSF55545">
    <property type="entry name" value="beta-N-acetylhexosaminidase-like domain"/>
    <property type="match status" value="1"/>
</dbReference>
<name>A0A7M1S2T5_9BACT</name>
<dbReference type="GO" id="GO:0005975">
    <property type="term" value="P:carbohydrate metabolic process"/>
    <property type="evidence" value="ECO:0007669"/>
    <property type="project" value="InterPro"/>
</dbReference>
<dbReference type="GO" id="GO:0016020">
    <property type="term" value="C:membrane"/>
    <property type="evidence" value="ECO:0007669"/>
    <property type="project" value="TreeGrafter"/>
</dbReference>
<dbReference type="InterPro" id="IPR017853">
    <property type="entry name" value="GH"/>
</dbReference>
<keyword evidence="7" id="KW-0812">Transmembrane</keyword>
<evidence type="ECO:0000256" key="3">
    <source>
        <dbReference type="ARBA" id="ARBA00012663"/>
    </source>
</evidence>
<dbReference type="PIRSF" id="PIRSF001093">
    <property type="entry name" value="B-hxosamndse_ab_euk"/>
    <property type="match status" value="1"/>
</dbReference>
<dbReference type="GO" id="GO:0004563">
    <property type="term" value="F:beta-N-acetylhexosaminidase activity"/>
    <property type="evidence" value="ECO:0007669"/>
    <property type="project" value="UniProtKB-EC"/>
</dbReference>
<sequence>MNAWVCGVKNADSFSTAITLLLIIPLSFTMPMCAAGLVNIIPKPQKIITKKGTFQLTQHTRYYSDTPLADNALDYLKLHLQASSGYRLLSSKRSAQITFHYNPKQNKKKEGYQLSITKEKITVEARDSAGFFYATITLMQLMAPEIWSNQQKRKQWKIPACIIEDAPHFRWRGIMLDTSRNFFSTTYIKKFIDRMAQYKLNRFHWHLTDDEGWRIEIKHYPLLTGIGATRGPGTKLPFSTYPAMRGPKNHVQSGYYTQQEIREIVAYAKARAIEILPEIDLPSHAKAAVTAYPKLLLDPQDKSQYHSVQKISNNTINPAIETTYRLLETVLKEVATLFPFSYIHLGGDEVPKGAWARSPAVNKLMNEKGMQSRKEVTNYFFVRMDSILAMCGKKMAIWQEAIEGKPMVRKSTLVMAWKNTEAGIVSAKKGYATVMAPVQFLYFDQQYIRSKQEPGHSWSSPVSLKKVYSFSPLSNTGKATSYIQGINACLWSETLLNEDIADYLAWPRILALSEVAWSSNRNWNDFKHRVQKGALPRLKAQHINYRKCFRL</sequence>
<protein>
    <recommendedName>
        <fullName evidence="3">beta-N-acetylhexosaminidase</fullName>
        <ecNumber evidence="3">3.2.1.52</ecNumber>
    </recommendedName>
</protein>
<feature type="domain" description="Glycoside hydrolase family 20 catalytic" evidence="8">
    <location>
        <begin position="169"/>
        <end position="519"/>
    </location>
</feature>
<proteinExistence type="inferred from homology"/>
<comment type="catalytic activity">
    <reaction evidence="1">
        <text>Hydrolysis of terminal non-reducing N-acetyl-D-hexosamine residues in N-acetyl-beta-D-hexosaminides.</text>
        <dbReference type="EC" id="3.2.1.52"/>
    </reaction>
</comment>
<feature type="domain" description="Beta-hexosaminidase bacterial type N-terminal" evidence="9">
    <location>
        <begin position="39"/>
        <end position="166"/>
    </location>
</feature>
<dbReference type="EMBL" id="CP063164">
    <property type="protein sequence ID" value="QOR61678.1"/>
    <property type="molecule type" value="Genomic_DNA"/>
</dbReference>
<gene>
    <name evidence="10" type="ORF">IMZ28_09605</name>
</gene>